<protein>
    <submittedName>
        <fullName evidence="1">Uncharacterized protein</fullName>
    </submittedName>
</protein>
<reference evidence="1 2" key="1">
    <citation type="submission" date="2020-04" db="EMBL/GenBank/DDBJ databases">
        <title>FDA dAtabase for Regulatory Grade micrObial Sequences (FDA-ARGOS): Supporting development and validation of Infectious Disease Dx tests.</title>
        <authorList>
            <person name="Sciortino C."/>
            <person name="Tallon L."/>
            <person name="Sadzewicz L."/>
            <person name="Vavikolanu K."/>
            <person name="Mehta A."/>
            <person name="Aluvathingal J."/>
            <person name="Nadendla S."/>
            <person name="Nandy P."/>
            <person name="Geyer C."/>
            <person name="Yan Y."/>
            <person name="Sichtig H."/>
        </authorList>
    </citation>
    <scope>NUCLEOTIDE SEQUENCE [LARGE SCALE GENOMIC DNA]</scope>
    <source>
        <strain evidence="1 2">FDAARGOS_633</strain>
    </source>
</reference>
<evidence type="ECO:0000313" key="1">
    <source>
        <dbReference type="EMBL" id="QIX24011.1"/>
    </source>
</evidence>
<dbReference type="AlphaFoldDB" id="A0A6H0ZVZ0"/>
<dbReference type="EMBL" id="CP050899">
    <property type="protein sequence ID" value="QIX24011.1"/>
    <property type="molecule type" value="Genomic_DNA"/>
</dbReference>
<dbReference type="SUPFAM" id="SSF56801">
    <property type="entry name" value="Acetyl-CoA synthetase-like"/>
    <property type="match status" value="1"/>
</dbReference>
<dbReference type="Gene3D" id="3.40.50.12780">
    <property type="entry name" value="N-terminal domain of ligase-like"/>
    <property type="match status" value="1"/>
</dbReference>
<proteinExistence type="predicted"/>
<dbReference type="Proteomes" id="UP000500870">
    <property type="component" value="Chromosome 3"/>
</dbReference>
<dbReference type="PANTHER" id="PTHR43845:SF1">
    <property type="entry name" value="BLR5969 PROTEIN"/>
    <property type="match status" value="1"/>
</dbReference>
<dbReference type="InterPro" id="IPR042099">
    <property type="entry name" value="ANL_N_sf"/>
</dbReference>
<gene>
    <name evidence="1" type="ORF">FOB41_23090</name>
</gene>
<name>A0A6H0ZVZ0_9HYPH</name>
<sequence>MVLITQDARRAAQGIRDIANRFGMGDLVFDTKSSNDDLSRILATFPVSTKQGLISFRENNADRYLCEALLFAETSGTTGKPLQIPRTYLDLVNGVRNYATAYLRYLRPGRDRVAFVHPSLLSPLRDITVRTLQDHNIGIMTVFPIPGQYTYDRIHAALANNKVTTLMSSPSSIHQILYNFHLNDLALPASVERIFVTGEYFSRAQSNNIKRLIGRAIEIIPIVYGANEIGMMMYGDSDLNYRGFIDDFVFESLPIENYSEFVDTLEQGAHLGELLVTSLTPSSMPIIRYATKDVFVFKPQSDGSWCFAHVGRNESLPLNLRTRNSIDAAMYSLPEPIYHYRLKSSADAALITVQVLQSGETSMPSSIIEDAVSEIIPGRTVHFDEHYDGGFRPGECISKISRFAVAA</sequence>
<dbReference type="RefSeq" id="WP_112556449.1">
    <property type="nucleotide sequence ID" value="NZ_CP050899.1"/>
</dbReference>
<evidence type="ECO:0000313" key="2">
    <source>
        <dbReference type="Proteomes" id="UP000500870"/>
    </source>
</evidence>
<accession>A0A6H0ZVZ0</accession>
<dbReference type="PANTHER" id="PTHR43845">
    <property type="entry name" value="BLR5969 PROTEIN"/>
    <property type="match status" value="1"/>
</dbReference>
<organism evidence="1 2">
    <name type="scientific">Agrobacterium pusense</name>
    <dbReference type="NCBI Taxonomy" id="648995"/>
    <lineage>
        <taxon>Bacteria</taxon>
        <taxon>Pseudomonadati</taxon>
        <taxon>Pseudomonadota</taxon>
        <taxon>Alphaproteobacteria</taxon>
        <taxon>Hyphomicrobiales</taxon>
        <taxon>Rhizobiaceae</taxon>
        <taxon>Rhizobium/Agrobacterium group</taxon>
        <taxon>Agrobacterium</taxon>
    </lineage>
</organism>